<sequence>MEITPKDYPTALVHLYRGEIGRMVVYRTRLDTTTNWAVGTTAAMVSFALGNAQVPHFVFVLALFLNLMFLWMEARRYRYYELIRGRVRWLESGFYAQVLLGASTDWQAPLRESLIRPRLPISHLQALSVRLRRNYLWLLAVVYAGWLLKLDLHSASFISGARIGPLPGFWVLILALLLFLALVAISLHYRPLEDE</sequence>
<dbReference type="HOGENOM" id="CLU_089301_0_0_0"/>
<keyword evidence="1" id="KW-0812">Transmembrane</keyword>
<evidence type="ECO:0000256" key="1">
    <source>
        <dbReference type="SAM" id="Phobius"/>
    </source>
</evidence>
<feature type="transmembrane region" description="Helical" evidence="1">
    <location>
        <begin position="54"/>
        <end position="72"/>
    </location>
</feature>
<dbReference type="InterPro" id="IPR014470">
    <property type="entry name" value="UCP01500"/>
</dbReference>
<keyword evidence="3" id="KW-1185">Reference proteome</keyword>
<dbReference type="OrthoDB" id="9815569at2"/>
<evidence type="ECO:0000313" key="2">
    <source>
        <dbReference type="EMBL" id="ADH62213.1"/>
    </source>
</evidence>
<organism evidence="2 3">
    <name type="scientific">Allomeiothermus silvanus (strain ATCC 700542 / DSM 9946 / NBRC 106475 / NCIMB 13440 / VI-R2)</name>
    <name type="common">Thermus silvanus</name>
    <dbReference type="NCBI Taxonomy" id="526227"/>
    <lineage>
        <taxon>Bacteria</taxon>
        <taxon>Thermotogati</taxon>
        <taxon>Deinococcota</taxon>
        <taxon>Deinococci</taxon>
        <taxon>Thermales</taxon>
        <taxon>Thermaceae</taxon>
        <taxon>Allomeiothermus</taxon>
    </lineage>
</organism>
<dbReference type="AlphaFoldDB" id="D7BHH5"/>
<dbReference type="Proteomes" id="UP000001916">
    <property type="component" value="Chromosome"/>
</dbReference>
<dbReference type="EMBL" id="CP002042">
    <property type="protein sequence ID" value="ADH62213.1"/>
    <property type="molecule type" value="Genomic_DNA"/>
</dbReference>
<dbReference type="KEGG" id="msv:Mesil_0271"/>
<name>D7BHH5_ALLS1</name>
<dbReference type="PIRSF" id="PIRSF015000">
    <property type="entry name" value="UCP01500"/>
    <property type="match status" value="1"/>
</dbReference>
<evidence type="ECO:0000313" key="3">
    <source>
        <dbReference type="Proteomes" id="UP000001916"/>
    </source>
</evidence>
<gene>
    <name evidence="2" type="ordered locus">Mesil_0271</name>
</gene>
<keyword evidence="1" id="KW-1133">Transmembrane helix</keyword>
<reference evidence="2 3" key="1">
    <citation type="journal article" date="2010" name="Stand. Genomic Sci.">
        <title>Complete genome sequence of Meiothermus silvanus type strain (VI-R2).</title>
        <authorList>
            <person name="Sikorski J."/>
            <person name="Tindall B.J."/>
            <person name="Lowry S."/>
            <person name="Lucas S."/>
            <person name="Nolan M."/>
            <person name="Copeland A."/>
            <person name="Glavina Del Rio T."/>
            <person name="Tice H."/>
            <person name="Cheng J.F."/>
            <person name="Han C."/>
            <person name="Pitluck S."/>
            <person name="Liolios K."/>
            <person name="Ivanova N."/>
            <person name="Mavromatis K."/>
            <person name="Mikhailova N."/>
            <person name="Pati A."/>
            <person name="Goodwin L."/>
            <person name="Chen A."/>
            <person name="Palaniappan K."/>
            <person name="Land M."/>
            <person name="Hauser L."/>
            <person name="Chang Y.J."/>
            <person name="Jeffries C.D."/>
            <person name="Rohde M."/>
            <person name="Goker M."/>
            <person name="Woyke T."/>
            <person name="Bristow J."/>
            <person name="Eisen J.A."/>
            <person name="Markowitz V."/>
            <person name="Hugenholtz P."/>
            <person name="Kyrpides N.C."/>
            <person name="Klenk H.P."/>
            <person name="Lapidus A."/>
        </authorList>
    </citation>
    <scope>NUCLEOTIDE SEQUENCE [LARGE SCALE GENOMIC DNA]</scope>
    <source>
        <strain evidence="3">ATCC 700542 / DSM 9946 / VI-R2</strain>
    </source>
</reference>
<feature type="transmembrane region" description="Helical" evidence="1">
    <location>
        <begin position="135"/>
        <end position="157"/>
    </location>
</feature>
<keyword evidence="1" id="KW-0472">Membrane</keyword>
<dbReference type="RefSeq" id="WP_013156820.1">
    <property type="nucleotide sequence ID" value="NC_014212.1"/>
</dbReference>
<accession>D7BHH5</accession>
<evidence type="ECO:0008006" key="4">
    <source>
        <dbReference type="Google" id="ProtNLM"/>
    </source>
</evidence>
<dbReference type="eggNOG" id="COG5530">
    <property type="taxonomic scope" value="Bacteria"/>
</dbReference>
<dbReference type="Pfam" id="PF10028">
    <property type="entry name" value="DUF2270"/>
    <property type="match status" value="1"/>
</dbReference>
<protein>
    <recommendedName>
        <fullName evidence="4">DUF2270 domain-containing protein</fullName>
    </recommendedName>
</protein>
<feature type="transmembrane region" description="Helical" evidence="1">
    <location>
        <begin position="169"/>
        <end position="189"/>
    </location>
</feature>
<proteinExistence type="predicted"/>